<comment type="caution">
    <text evidence="3">The sequence shown here is derived from an EMBL/GenBank/DDBJ whole genome shotgun (WGS) entry which is preliminary data.</text>
</comment>
<dbReference type="InterPro" id="IPR042099">
    <property type="entry name" value="ANL_N_sf"/>
</dbReference>
<dbReference type="InterPro" id="IPR025110">
    <property type="entry name" value="AMP-bd_C"/>
</dbReference>
<protein>
    <submittedName>
        <fullName evidence="3">Class I adenylate-forming enzyme family protein</fullName>
    </submittedName>
</protein>
<dbReference type="EMBL" id="BAAAQK010000009">
    <property type="protein sequence ID" value="GAA1851467.1"/>
    <property type="molecule type" value="Genomic_DNA"/>
</dbReference>
<evidence type="ECO:0000313" key="3">
    <source>
        <dbReference type="EMBL" id="GAA1851467.1"/>
    </source>
</evidence>
<evidence type="ECO:0000313" key="4">
    <source>
        <dbReference type="Proteomes" id="UP001500449"/>
    </source>
</evidence>
<dbReference type="InterPro" id="IPR000873">
    <property type="entry name" value="AMP-dep_synth/lig_dom"/>
</dbReference>
<name>A0ABN2N4Z3_9PSEU</name>
<dbReference type="Gene3D" id="3.40.50.12780">
    <property type="entry name" value="N-terminal domain of ligase-like"/>
    <property type="match status" value="1"/>
</dbReference>
<dbReference type="PANTHER" id="PTHR43767:SF1">
    <property type="entry name" value="NONRIBOSOMAL PEPTIDE SYNTHASE PES1 (EUROFUNG)-RELATED"/>
    <property type="match status" value="1"/>
</dbReference>
<reference evidence="3 4" key="1">
    <citation type="journal article" date="2019" name="Int. J. Syst. Evol. Microbiol.">
        <title>The Global Catalogue of Microorganisms (GCM) 10K type strain sequencing project: providing services to taxonomists for standard genome sequencing and annotation.</title>
        <authorList>
            <consortium name="The Broad Institute Genomics Platform"/>
            <consortium name="The Broad Institute Genome Sequencing Center for Infectious Disease"/>
            <person name="Wu L."/>
            <person name="Ma J."/>
        </authorList>
    </citation>
    <scope>NUCLEOTIDE SEQUENCE [LARGE SCALE GENOMIC DNA]</scope>
    <source>
        <strain evidence="3 4">JCM 16009</strain>
    </source>
</reference>
<dbReference type="InterPro" id="IPR045851">
    <property type="entry name" value="AMP-bd_C_sf"/>
</dbReference>
<accession>A0ABN2N4Z3</accession>
<evidence type="ECO:0000259" key="1">
    <source>
        <dbReference type="Pfam" id="PF00501"/>
    </source>
</evidence>
<feature type="domain" description="AMP-dependent synthetase/ligase" evidence="1">
    <location>
        <begin position="11"/>
        <end position="390"/>
    </location>
</feature>
<organism evidence="3 4">
    <name type="scientific">Pseudonocardia ailaonensis</name>
    <dbReference type="NCBI Taxonomy" id="367279"/>
    <lineage>
        <taxon>Bacteria</taxon>
        <taxon>Bacillati</taxon>
        <taxon>Actinomycetota</taxon>
        <taxon>Actinomycetes</taxon>
        <taxon>Pseudonocardiales</taxon>
        <taxon>Pseudonocardiaceae</taxon>
        <taxon>Pseudonocardia</taxon>
    </lineage>
</organism>
<dbReference type="InterPro" id="IPR050237">
    <property type="entry name" value="ATP-dep_AMP-bd_enzyme"/>
</dbReference>
<keyword evidence="4" id="KW-1185">Reference proteome</keyword>
<dbReference type="Gene3D" id="3.30.300.30">
    <property type="match status" value="1"/>
</dbReference>
<evidence type="ECO:0000259" key="2">
    <source>
        <dbReference type="Pfam" id="PF13193"/>
    </source>
</evidence>
<dbReference type="Pfam" id="PF13193">
    <property type="entry name" value="AMP-binding_C"/>
    <property type="match status" value="1"/>
</dbReference>
<dbReference type="Pfam" id="PF00501">
    <property type="entry name" value="AMP-binding"/>
    <property type="match status" value="1"/>
</dbReference>
<dbReference type="RefSeq" id="WP_344417750.1">
    <property type="nucleotide sequence ID" value="NZ_BAAAQK010000009.1"/>
</dbReference>
<feature type="domain" description="AMP-binding enzyme C-terminal" evidence="2">
    <location>
        <begin position="441"/>
        <end position="513"/>
    </location>
</feature>
<proteinExistence type="predicted"/>
<dbReference type="SUPFAM" id="SSF56801">
    <property type="entry name" value="Acetyl-CoA synthetase-like"/>
    <property type="match status" value="1"/>
</dbReference>
<sequence length="534" mass="56476">MSDLRIADVLARAVREAPDRAAVVFPDESVTYRELADRVESMARGLIATGVRPGSSVATFMPNSVDHLVAIFAATGLGALCVPLNTRFRRRELSYVLRDCGATVVLTTLLGAEFSDLPARLGEVVGEGDARAAAFPDLGHVVMVGPGTRPGIVDAERFAELADTVPAERARELAAGVTPDDRAIMIYTSGTTASPKGVPLRGRQLTGIGCQIAGRLGARSGDRLWDALPMFHSSALLPLLATFSVAGTFVSSATPEPGVSMELIRRERATLLWPAFTHIWQAILADPGFAPEHFRVVRAVLCIGPGDTLRHLEAKLPNAPLLSCYGITEGSGIPVMVAVTDDAHVRLDTGGLPFDGVEAKVVDTSTGEPAAPGVVGELALRGANVFDGYWNDPEGTAKVLDADGWFSTGDLAVGDGEGRVSYQGRLKDMLKVGGENVAALEIEALISTHPAVKTVAVVGAPDDRLMEVPAAFVELKPGASASAEELRTFCVGQLASFKVPRYVRLVTEWPMSATKIRKIDLVRQLALETGGDQA</sequence>
<gene>
    <name evidence="3" type="ORF">GCM10009836_34320</name>
</gene>
<dbReference type="Proteomes" id="UP001500449">
    <property type="component" value="Unassembled WGS sequence"/>
</dbReference>
<dbReference type="PANTHER" id="PTHR43767">
    <property type="entry name" value="LONG-CHAIN-FATTY-ACID--COA LIGASE"/>
    <property type="match status" value="1"/>
</dbReference>